<dbReference type="Proteomes" id="UP001189429">
    <property type="component" value="Unassembled WGS sequence"/>
</dbReference>
<evidence type="ECO:0000313" key="3">
    <source>
        <dbReference type="Proteomes" id="UP001189429"/>
    </source>
</evidence>
<organism evidence="2 3">
    <name type="scientific">Prorocentrum cordatum</name>
    <dbReference type="NCBI Taxonomy" id="2364126"/>
    <lineage>
        <taxon>Eukaryota</taxon>
        <taxon>Sar</taxon>
        <taxon>Alveolata</taxon>
        <taxon>Dinophyceae</taxon>
        <taxon>Prorocentrales</taxon>
        <taxon>Prorocentraceae</taxon>
        <taxon>Prorocentrum</taxon>
    </lineage>
</organism>
<evidence type="ECO:0000313" key="2">
    <source>
        <dbReference type="EMBL" id="CAK0895362.1"/>
    </source>
</evidence>
<feature type="chain" id="PRO_5047160258" evidence="1">
    <location>
        <begin position="28"/>
        <end position="142"/>
    </location>
</feature>
<name>A0ABN9X7E4_9DINO</name>
<keyword evidence="3" id="KW-1185">Reference proteome</keyword>
<protein>
    <submittedName>
        <fullName evidence="2">Uncharacterized protein</fullName>
    </submittedName>
</protein>
<reference evidence="2" key="1">
    <citation type="submission" date="2023-10" db="EMBL/GenBank/DDBJ databases">
        <authorList>
            <person name="Chen Y."/>
            <person name="Shah S."/>
            <person name="Dougan E. K."/>
            <person name="Thang M."/>
            <person name="Chan C."/>
        </authorList>
    </citation>
    <scope>NUCLEOTIDE SEQUENCE [LARGE SCALE GENOMIC DNA]</scope>
</reference>
<dbReference type="EMBL" id="CAUYUJ010020026">
    <property type="protein sequence ID" value="CAK0895362.1"/>
    <property type="molecule type" value="Genomic_DNA"/>
</dbReference>
<comment type="caution">
    <text evidence="2">The sequence shown here is derived from an EMBL/GenBank/DDBJ whole genome shotgun (WGS) entry which is preliminary data.</text>
</comment>
<evidence type="ECO:0000256" key="1">
    <source>
        <dbReference type="SAM" id="SignalP"/>
    </source>
</evidence>
<keyword evidence="1" id="KW-0732">Signal</keyword>
<gene>
    <name evidence="2" type="ORF">PCOR1329_LOCUS74129</name>
</gene>
<sequence length="142" mass="14484">MAASSFPALGALLALGGLPLSLPSAASLLNLALPPAPLDENEVAQRVKKYGQVMRSYVLSQPVDPVHLRASGLDSDPAPLCPGNADQLAALKQPASVADAQLLAGLLDGLQPVLKPEQPIASPEDLIAPFPEIPSTSQPAAA</sequence>
<accession>A0ABN9X7E4</accession>
<proteinExistence type="predicted"/>
<feature type="signal peptide" evidence="1">
    <location>
        <begin position="1"/>
        <end position="27"/>
    </location>
</feature>